<dbReference type="Gene3D" id="3.40.605.10">
    <property type="entry name" value="Aldehyde Dehydrogenase, Chain A, domain 1"/>
    <property type="match status" value="1"/>
</dbReference>
<comment type="catalytic activity">
    <reaction evidence="6 7">
        <text>L-glutamate 5-semialdehyde + phosphate + NADP(+) = L-glutamyl 5-phosphate + NADPH + H(+)</text>
        <dbReference type="Rhea" id="RHEA:19541"/>
        <dbReference type="ChEBI" id="CHEBI:15378"/>
        <dbReference type="ChEBI" id="CHEBI:43474"/>
        <dbReference type="ChEBI" id="CHEBI:57783"/>
        <dbReference type="ChEBI" id="CHEBI:58066"/>
        <dbReference type="ChEBI" id="CHEBI:58274"/>
        <dbReference type="ChEBI" id="CHEBI:58349"/>
        <dbReference type="EC" id="1.2.1.41"/>
    </reaction>
</comment>
<dbReference type="Gene3D" id="3.40.309.10">
    <property type="entry name" value="Aldehyde Dehydrogenase, Chain A, domain 2"/>
    <property type="match status" value="1"/>
</dbReference>
<dbReference type="GO" id="GO:0055129">
    <property type="term" value="P:L-proline biosynthetic process"/>
    <property type="evidence" value="ECO:0007669"/>
    <property type="project" value="UniProtKB-UniRule"/>
</dbReference>
<keyword evidence="5 7" id="KW-0560">Oxidoreductase</keyword>
<dbReference type="AlphaFoldDB" id="A0A2M7H337"/>
<comment type="pathway">
    <text evidence="1 7">Amino-acid biosynthesis; L-proline biosynthesis; L-glutamate 5-semialdehyde from L-glutamate: step 2/2.</text>
</comment>
<evidence type="ECO:0000313" key="10">
    <source>
        <dbReference type="Proteomes" id="UP000230292"/>
    </source>
</evidence>
<dbReference type="PANTHER" id="PTHR11063:SF8">
    <property type="entry name" value="DELTA-1-PYRROLINE-5-CARBOXYLATE SYNTHASE"/>
    <property type="match status" value="1"/>
</dbReference>
<dbReference type="GO" id="GO:0005737">
    <property type="term" value="C:cytoplasm"/>
    <property type="evidence" value="ECO:0007669"/>
    <property type="project" value="UniProtKB-SubCell"/>
</dbReference>
<keyword evidence="7" id="KW-0963">Cytoplasm</keyword>
<dbReference type="InterPro" id="IPR020593">
    <property type="entry name" value="G-glutamylP_reductase_CS"/>
</dbReference>
<dbReference type="InterPro" id="IPR016161">
    <property type="entry name" value="Ald_DH/histidinol_DH"/>
</dbReference>
<feature type="domain" description="Aldehyde dehydrogenase" evidence="8">
    <location>
        <begin position="9"/>
        <end position="279"/>
    </location>
</feature>
<name>A0A2M7H337_9BACT</name>
<sequence length="417" mass="45695">MNKLLPQLKRAKIAAKSVNVLSHATRQRALKYLATELREQATSILRANSKDAAALDLNDPMRDRLLLSVERIEGMAQEIEGLVDLPDPIGKTYNHRTRHGLKLYRQRVPLGVIGIVYESRPNVTTDVTGICLKSGNAVILKGGKEAKYSYTALMKVIHAALTKAGITKDAVQMVDPTNRALVTDLITADGYLDLVIPRGSQRLINFVRTTATVPVIETGAGVCHTFVDATANLKKSAVVVFNAKTQRPSVCNALDTLLIHKKIAKKFLPQVAELLQTKHVEIYADSGSYAILKTCYPSKLLKKAKTTDFGREFLSQSMSVKIVGNIEQAIEHINTYSSKHSEAILTESKTNTNLFQTLVDAAVVYTNASTRFSDGSMFGLGSEIGNSTQKIHARGPMGPAEMTTYKWIVAGKYTPRP</sequence>
<comment type="caution">
    <text evidence="9">The sequence shown here is derived from an EMBL/GenBank/DDBJ whole genome shotgun (WGS) entry which is preliminary data.</text>
</comment>
<dbReference type="InterPro" id="IPR012134">
    <property type="entry name" value="Glu-5-SA_DH"/>
</dbReference>
<dbReference type="CDD" id="cd07079">
    <property type="entry name" value="ALDH_F18-19_ProA-GPR"/>
    <property type="match status" value="1"/>
</dbReference>
<evidence type="ECO:0000256" key="7">
    <source>
        <dbReference type="HAMAP-Rule" id="MF_00412"/>
    </source>
</evidence>
<evidence type="ECO:0000256" key="2">
    <source>
        <dbReference type="ARBA" id="ARBA00022605"/>
    </source>
</evidence>
<dbReference type="Pfam" id="PF00171">
    <property type="entry name" value="Aldedh"/>
    <property type="match status" value="1"/>
</dbReference>
<evidence type="ECO:0000313" key="9">
    <source>
        <dbReference type="EMBL" id="PIW36652.1"/>
    </source>
</evidence>
<comment type="subcellular location">
    <subcellularLocation>
        <location evidence="7">Cytoplasm</location>
    </subcellularLocation>
</comment>
<comment type="similarity">
    <text evidence="7">Belongs to the gamma-glutamyl phosphate reductase family.</text>
</comment>
<dbReference type="PROSITE" id="PS01223">
    <property type="entry name" value="PROA"/>
    <property type="match status" value="1"/>
</dbReference>
<dbReference type="FunFam" id="3.40.309.10:FF:000006">
    <property type="entry name" value="Gamma-glutamyl phosphate reductase"/>
    <property type="match status" value="1"/>
</dbReference>
<dbReference type="InterPro" id="IPR016163">
    <property type="entry name" value="Ald_DH_C"/>
</dbReference>
<gene>
    <name evidence="7" type="primary">proA</name>
    <name evidence="9" type="ORF">COW24_04320</name>
</gene>
<dbReference type="UniPathway" id="UPA00098">
    <property type="reaction ID" value="UER00360"/>
</dbReference>
<evidence type="ECO:0000256" key="6">
    <source>
        <dbReference type="ARBA" id="ARBA00049024"/>
    </source>
</evidence>
<protein>
    <recommendedName>
        <fullName evidence="7">Gamma-glutamyl phosphate reductase</fullName>
        <shortName evidence="7">GPR</shortName>
        <ecNumber evidence="7">1.2.1.41</ecNumber>
    </recommendedName>
    <alternativeName>
        <fullName evidence="7">Glutamate-5-semialdehyde dehydrogenase</fullName>
    </alternativeName>
    <alternativeName>
        <fullName evidence="7">Glutamyl-gamma-semialdehyde dehydrogenase</fullName>
        <shortName evidence="7">GSA dehydrogenase</shortName>
    </alternativeName>
</protein>
<organism evidence="9 10">
    <name type="scientific">Candidatus Kerfeldbacteria bacterium CG15_BIG_FIL_POST_REV_8_21_14_020_45_12</name>
    <dbReference type="NCBI Taxonomy" id="2014247"/>
    <lineage>
        <taxon>Bacteria</taxon>
        <taxon>Candidatus Kerfeldiibacteriota</taxon>
    </lineage>
</organism>
<dbReference type="HAMAP" id="MF_00412">
    <property type="entry name" value="ProA"/>
    <property type="match status" value="1"/>
</dbReference>
<dbReference type="EC" id="1.2.1.41" evidence="7"/>
<dbReference type="EMBL" id="PFGC01000044">
    <property type="protein sequence ID" value="PIW36652.1"/>
    <property type="molecule type" value="Genomic_DNA"/>
</dbReference>
<dbReference type="Proteomes" id="UP000230292">
    <property type="component" value="Unassembled WGS sequence"/>
</dbReference>
<keyword evidence="4 7" id="KW-0521">NADP</keyword>
<reference evidence="9 10" key="1">
    <citation type="submission" date="2017-09" db="EMBL/GenBank/DDBJ databases">
        <title>Depth-based differentiation of microbial function through sediment-hosted aquifers and enrichment of novel symbionts in the deep terrestrial subsurface.</title>
        <authorList>
            <person name="Probst A.J."/>
            <person name="Ladd B."/>
            <person name="Jarett J.K."/>
            <person name="Geller-Mcgrath D.E."/>
            <person name="Sieber C.M."/>
            <person name="Emerson J.B."/>
            <person name="Anantharaman K."/>
            <person name="Thomas B.C."/>
            <person name="Malmstrom R."/>
            <person name="Stieglmeier M."/>
            <person name="Klingl A."/>
            <person name="Woyke T."/>
            <person name="Ryan C.M."/>
            <person name="Banfield J.F."/>
        </authorList>
    </citation>
    <scope>NUCLEOTIDE SEQUENCE [LARGE SCALE GENOMIC DNA]</scope>
    <source>
        <strain evidence="9">CG15_BIG_FIL_POST_REV_8_21_14_020_45_12</strain>
    </source>
</reference>
<evidence type="ECO:0000259" key="8">
    <source>
        <dbReference type="Pfam" id="PF00171"/>
    </source>
</evidence>
<keyword evidence="2 7" id="KW-0028">Amino-acid biosynthesis</keyword>
<dbReference type="InterPro" id="IPR015590">
    <property type="entry name" value="Aldehyde_DH_dom"/>
</dbReference>
<evidence type="ECO:0000256" key="3">
    <source>
        <dbReference type="ARBA" id="ARBA00022650"/>
    </source>
</evidence>
<dbReference type="SUPFAM" id="SSF53720">
    <property type="entry name" value="ALDH-like"/>
    <property type="match status" value="1"/>
</dbReference>
<dbReference type="PANTHER" id="PTHR11063">
    <property type="entry name" value="GLUTAMATE SEMIALDEHYDE DEHYDROGENASE"/>
    <property type="match status" value="1"/>
</dbReference>
<dbReference type="InterPro" id="IPR000965">
    <property type="entry name" value="GPR_dom"/>
</dbReference>
<dbReference type="PIRSF" id="PIRSF000151">
    <property type="entry name" value="GPR"/>
    <property type="match status" value="1"/>
</dbReference>
<comment type="function">
    <text evidence="7">Catalyzes the NADPH-dependent reduction of L-glutamate 5-phosphate into L-glutamate 5-semialdehyde and phosphate. The product spontaneously undergoes cyclization to form 1-pyrroline-5-carboxylate.</text>
</comment>
<evidence type="ECO:0000256" key="5">
    <source>
        <dbReference type="ARBA" id="ARBA00023002"/>
    </source>
</evidence>
<dbReference type="NCBIfam" id="TIGR00407">
    <property type="entry name" value="proA"/>
    <property type="match status" value="1"/>
</dbReference>
<dbReference type="NCBIfam" id="NF001221">
    <property type="entry name" value="PRK00197.1"/>
    <property type="match status" value="1"/>
</dbReference>
<dbReference type="InterPro" id="IPR016162">
    <property type="entry name" value="Ald_DH_N"/>
</dbReference>
<dbReference type="GO" id="GO:0050661">
    <property type="term" value="F:NADP binding"/>
    <property type="evidence" value="ECO:0007669"/>
    <property type="project" value="InterPro"/>
</dbReference>
<evidence type="ECO:0000256" key="4">
    <source>
        <dbReference type="ARBA" id="ARBA00022857"/>
    </source>
</evidence>
<proteinExistence type="inferred from homology"/>
<evidence type="ECO:0000256" key="1">
    <source>
        <dbReference type="ARBA" id="ARBA00004985"/>
    </source>
</evidence>
<accession>A0A2M7H337</accession>
<dbReference type="GO" id="GO:0004350">
    <property type="term" value="F:glutamate-5-semialdehyde dehydrogenase activity"/>
    <property type="evidence" value="ECO:0007669"/>
    <property type="project" value="UniProtKB-UniRule"/>
</dbReference>
<keyword evidence="3 7" id="KW-0641">Proline biosynthesis</keyword>